<evidence type="ECO:0000256" key="1">
    <source>
        <dbReference type="SAM" id="Phobius"/>
    </source>
</evidence>
<accession>A0A936ZLG3</accession>
<keyword evidence="3" id="KW-1185">Reference proteome</keyword>
<comment type="caution">
    <text evidence="2">The sequence shown here is derived from an EMBL/GenBank/DDBJ whole genome shotgun (WGS) entry which is preliminary data.</text>
</comment>
<dbReference type="RefSeq" id="WP_202063685.1">
    <property type="nucleotide sequence ID" value="NZ_JAEQMY010000052.1"/>
</dbReference>
<feature type="transmembrane region" description="Helical" evidence="1">
    <location>
        <begin position="53"/>
        <end position="71"/>
    </location>
</feature>
<sequence length="100" mass="10732">MDEIMDAVDVVLGLGLESREINVLQMGLRAAVVFIVTVLMVRLAKKRFMGRATAFDVILGIMIGSIVSRAVTGNSPFLPALGATAVLLGMHWLFSGIAMR</sequence>
<name>A0A936ZLG3_9HYPH</name>
<proteinExistence type="predicted"/>
<keyword evidence="1" id="KW-0472">Membrane</keyword>
<evidence type="ECO:0000313" key="2">
    <source>
        <dbReference type="EMBL" id="MBL0406824.1"/>
    </source>
</evidence>
<feature type="transmembrane region" description="Helical" evidence="1">
    <location>
        <begin position="77"/>
        <end position="99"/>
    </location>
</feature>
<keyword evidence="1" id="KW-0812">Transmembrane</keyword>
<dbReference type="Proteomes" id="UP000605848">
    <property type="component" value="Unassembled WGS sequence"/>
</dbReference>
<keyword evidence="1" id="KW-1133">Transmembrane helix</keyword>
<feature type="transmembrane region" description="Helical" evidence="1">
    <location>
        <begin position="23"/>
        <end position="41"/>
    </location>
</feature>
<protein>
    <recommendedName>
        <fullName evidence="4">DUF421 domain-containing protein</fullName>
    </recommendedName>
</protein>
<dbReference type="EMBL" id="JAEQMY010000052">
    <property type="protein sequence ID" value="MBL0406824.1"/>
    <property type="molecule type" value="Genomic_DNA"/>
</dbReference>
<reference evidence="2" key="1">
    <citation type="submission" date="2021-01" db="EMBL/GenBank/DDBJ databases">
        <title>Microvirga sp.</title>
        <authorList>
            <person name="Kim M.K."/>
        </authorList>
    </citation>
    <scope>NUCLEOTIDE SEQUENCE</scope>
    <source>
        <strain evidence="2">5420S-16</strain>
    </source>
</reference>
<evidence type="ECO:0008006" key="4">
    <source>
        <dbReference type="Google" id="ProtNLM"/>
    </source>
</evidence>
<dbReference type="AlphaFoldDB" id="A0A936ZLG3"/>
<organism evidence="2 3">
    <name type="scientific">Microvirga aerilata</name>
    <dbReference type="NCBI Taxonomy" id="670292"/>
    <lineage>
        <taxon>Bacteria</taxon>
        <taxon>Pseudomonadati</taxon>
        <taxon>Pseudomonadota</taxon>
        <taxon>Alphaproteobacteria</taxon>
        <taxon>Hyphomicrobiales</taxon>
        <taxon>Methylobacteriaceae</taxon>
        <taxon>Microvirga</taxon>
    </lineage>
</organism>
<gene>
    <name evidence="2" type="ORF">JKG68_23040</name>
</gene>
<evidence type="ECO:0000313" key="3">
    <source>
        <dbReference type="Proteomes" id="UP000605848"/>
    </source>
</evidence>